<evidence type="ECO:0000313" key="2">
    <source>
        <dbReference type="EMBL" id="RAR11374.1"/>
    </source>
</evidence>
<protein>
    <submittedName>
        <fullName evidence="2">Uncharacterized protein</fullName>
    </submittedName>
</protein>
<accession>A0A364N3W6</accession>
<dbReference type="EMBL" id="QGDH01000058">
    <property type="protein sequence ID" value="RAR11374.1"/>
    <property type="molecule type" value="Genomic_DNA"/>
</dbReference>
<evidence type="ECO:0000256" key="1">
    <source>
        <dbReference type="SAM" id="MobiDB-lite"/>
    </source>
</evidence>
<feature type="region of interest" description="Disordered" evidence="1">
    <location>
        <begin position="223"/>
        <end position="245"/>
    </location>
</feature>
<sequence length="444" mass="48213">MGVIFSHMTRASHGPVSGDDIQILAETTKMLLQKPQKPEKPPTPSPATKLACTVPIGIFSLRDFFSELTAVNPGESHKYDIITAFNKLAAREAAELQLGPVPTMYASMNFRSVLTNYRVAYKIKLGNIKLGDLLEAIEFDGDGWLASHAAIAKGFQGLIDERCVGAHREGCMPNHLNTSAIVSIFGATLNDERKQKDSNSSLYSKMPRIGICREDESAKLESRSSALEVERSGAKTPCRNRRASTPTLLSQDSLHARLEISPVWDRRSSSAPEVNLLCNTLSSAMNSTDGALTEAVNELIQQQVLTEACLARSGASSLHVKRANPEGAHASTDRYLDEIRHLLEDLTKTIEEQKMEELGLKHADALGESVLDVDDELADALATIEHLGLEADSEDSNTGYAVPTVASGHDEPSPLTMLGSDARHSCGNVETKTTQNQQVALEIR</sequence>
<evidence type="ECO:0000313" key="3">
    <source>
        <dbReference type="Proteomes" id="UP000249619"/>
    </source>
</evidence>
<keyword evidence="3" id="KW-1185">Reference proteome</keyword>
<comment type="caution">
    <text evidence="2">The sequence shown here is derived from an EMBL/GenBank/DDBJ whole genome shotgun (WGS) entry which is preliminary data.</text>
</comment>
<dbReference type="Proteomes" id="UP000249619">
    <property type="component" value="Unassembled WGS sequence"/>
</dbReference>
<name>A0A364N3W6_STELY</name>
<feature type="compositionally biased region" description="Basic and acidic residues" evidence="1">
    <location>
        <begin position="223"/>
        <end position="233"/>
    </location>
</feature>
<dbReference type="AlphaFoldDB" id="A0A364N3W6"/>
<gene>
    <name evidence="2" type="ORF">DDE83_004630</name>
</gene>
<reference evidence="3" key="1">
    <citation type="submission" date="2018-05" db="EMBL/GenBank/DDBJ databases">
        <title>Draft genome sequence of Stemphylium lycopersici strain CIDEFI 213.</title>
        <authorList>
            <person name="Medina R."/>
            <person name="Franco M.E.E."/>
            <person name="Lucentini C.G."/>
            <person name="Saparrat M.C.N."/>
            <person name="Balatti P.A."/>
        </authorList>
    </citation>
    <scope>NUCLEOTIDE SEQUENCE [LARGE SCALE GENOMIC DNA]</scope>
    <source>
        <strain evidence="3">CIDEFI 213</strain>
    </source>
</reference>
<organism evidence="2 3">
    <name type="scientific">Stemphylium lycopersici</name>
    <name type="common">Tomato gray leaf spot disease fungus</name>
    <name type="synonym">Thyrospora lycopersici</name>
    <dbReference type="NCBI Taxonomy" id="183478"/>
    <lineage>
        <taxon>Eukaryota</taxon>
        <taxon>Fungi</taxon>
        <taxon>Dikarya</taxon>
        <taxon>Ascomycota</taxon>
        <taxon>Pezizomycotina</taxon>
        <taxon>Dothideomycetes</taxon>
        <taxon>Pleosporomycetidae</taxon>
        <taxon>Pleosporales</taxon>
        <taxon>Pleosporineae</taxon>
        <taxon>Pleosporaceae</taxon>
        <taxon>Stemphylium</taxon>
    </lineage>
</organism>
<proteinExistence type="predicted"/>